<dbReference type="Proteomes" id="UP000307720">
    <property type="component" value="Unassembled WGS sequence"/>
</dbReference>
<name>A0AC61R1U7_9FIRM</name>
<keyword evidence="2" id="KW-1185">Reference proteome</keyword>
<comment type="caution">
    <text evidence="1">The sequence shown here is derived from an EMBL/GenBank/DDBJ whole genome shotgun (WGS) entry which is preliminary data.</text>
</comment>
<evidence type="ECO:0000313" key="1">
    <source>
        <dbReference type="EMBL" id="TGX99391.1"/>
    </source>
</evidence>
<protein>
    <submittedName>
        <fullName evidence="1">Uncharacterized protein</fullName>
    </submittedName>
</protein>
<dbReference type="EMBL" id="SRZB01000008">
    <property type="protein sequence ID" value="TGX99391.1"/>
    <property type="molecule type" value="Genomic_DNA"/>
</dbReference>
<organism evidence="1 2">
    <name type="scientific">Hominisplanchenecus murintestinalis</name>
    <dbReference type="NCBI Taxonomy" id="2941517"/>
    <lineage>
        <taxon>Bacteria</taxon>
        <taxon>Bacillati</taxon>
        <taxon>Bacillota</taxon>
        <taxon>Clostridia</taxon>
        <taxon>Lachnospirales</taxon>
        <taxon>Lachnospiraceae</taxon>
        <taxon>Hominisplanchenecus</taxon>
    </lineage>
</organism>
<reference evidence="1" key="1">
    <citation type="submission" date="2019-04" db="EMBL/GenBank/DDBJ databases">
        <title>Microbes associate with the intestines of laboratory mice.</title>
        <authorList>
            <person name="Navarre W."/>
            <person name="Wong E."/>
            <person name="Huang K."/>
            <person name="Tropini C."/>
            <person name="Ng K."/>
            <person name="Yu B."/>
        </authorList>
    </citation>
    <scope>NUCLEOTIDE SEQUENCE</scope>
    <source>
        <strain evidence="1">NM72_1-8</strain>
    </source>
</reference>
<evidence type="ECO:0000313" key="2">
    <source>
        <dbReference type="Proteomes" id="UP000307720"/>
    </source>
</evidence>
<accession>A0AC61R1U7</accession>
<gene>
    <name evidence="1" type="ORF">E5357_05950</name>
</gene>
<proteinExistence type="predicted"/>
<sequence length="250" mass="28663">MLKKRWLVSLFLLWILAVGQLAQGHEQEEEKVAGVFARIGEQEQTGAVEYYGVYKKEFLESEDQEKFLRHIAEGLGITENIEVTRRYDENREETRLTKEGSNAKSVLRFITADVEGEISQYVIINITMEGDMVDAYAYREKLESLMEPYGENSKSSANIIGSYQGKLSLEERNAVADDFLESMNARVVSENREMQLYTIYGYTPWIFDYEMHEGEPFNVNIAMHYSVNDDKTYVYVAVPAVGLDSVTVKP</sequence>